<gene>
    <name evidence="3" type="ORF">HNR73_005983</name>
</gene>
<dbReference type="InterPro" id="IPR036390">
    <property type="entry name" value="WH_DNA-bd_sf"/>
</dbReference>
<comment type="similarity">
    <text evidence="1">Belongs to the ROK (NagC/XylR) family.</text>
</comment>
<dbReference type="InterPro" id="IPR043129">
    <property type="entry name" value="ATPase_NBD"/>
</dbReference>
<reference evidence="3 4" key="1">
    <citation type="submission" date="2020-08" db="EMBL/GenBank/DDBJ databases">
        <title>Genomic Encyclopedia of Type Strains, Phase IV (KMG-IV): sequencing the most valuable type-strain genomes for metagenomic binning, comparative biology and taxonomic classification.</title>
        <authorList>
            <person name="Goeker M."/>
        </authorList>
    </citation>
    <scope>NUCLEOTIDE SEQUENCE [LARGE SCALE GENOMIC DNA]</scope>
    <source>
        <strain evidence="3 4">YIM 65646</strain>
    </source>
</reference>
<keyword evidence="3" id="KW-0418">Kinase</keyword>
<dbReference type="AlphaFoldDB" id="A0A841FTI1"/>
<keyword evidence="4" id="KW-1185">Reference proteome</keyword>
<feature type="domain" description="HTH marR-type" evidence="2">
    <location>
        <begin position="19"/>
        <end position="69"/>
    </location>
</feature>
<dbReference type="InterPro" id="IPR000835">
    <property type="entry name" value="HTH_MarR-typ"/>
</dbReference>
<evidence type="ECO:0000259" key="2">
    <source>
        <dbReference type="Pfam" id="PF12802"/>
    </source>
</evidence>
<evidence type="ECO:0000313" key="3">
    <source>
        <dbReference type="EMBL" id="MBB6038103.1"/>
    </source>
</evidence>
<dbReference type="Pfam" id="PF12802">
    <property type="entry name" value="MarR_2"/>
    <property type="match status" value="1"/>
</dbReference>
<proteinExistence type="inferred from homology"/>
<dbReference type="SUPFAM" id="SSF53067">
    <property type="entry name" value="Actin-like ATPase domain"/>
    <property type="match status" value="1"/>
</dbReference>
<dbReference type="EMBL" id="JACHGT010000015">
    <property type="protein sequence ID" value="MBB6038103.1"/>
    <property type="molecule type" value="Genomic_DNA"/>
</dbReference>
<sequence length="390" mass="39737">MTVRTATPRLARAINDRVALDLLIAHGPLSAPRLRELTGLSRPTVSDLLDRLGEAGLVEAVGEEGADRRGPNAKIYGLVADHAHVAGVDVRHDAVTAVVADLTGKSVATARRALAPGAVLQKTIRQAAADAARRAGVTLADLHNLVIGAPGMVDPRTGGMAFPGWPAVPLPDLRELLGVPVVVENEVNLAAIAEHDKGAAAGHDDFALIWLDRGIGGAVVIGGRLRRGASGAAGELGRLPVNAADLPGVETCTGGFQDLAGLPAVLDLAARHGIPGDRPGEILDAAHASGAAAFFDELAERVAFGAAAAVVVFDPGLVVLAGETGRHGGGELARRVAERLTVISLVRTEVRPTALSDNPILAGAVRTALVSAHDEVFGGSGSWSAAADLS</sequence>
<dbReference type="GO" id="GO:0016301">
    <property type="term" value="F:kinase activity"/>
    <property type="evidence" value="ECO:0007669"/>
    <property type="project" value="UniProtKB-KW"/>
</dbReference>
<name>A0A841FTI1_9ACTN</name>
<protein>
    <submittedName>
        <fullName evidence="3">Putative NBD/HSP70 family sugar kinase</fullName>
    </submittedName>
</protein>
<dbReference type="Gene3D" id="1.10.10.10">
    <property type="entry name" value="Winged helix-like DNA-binding domain superfamily/Winged helix DNA-binding domain"/>
    <property type="match status" value="1"/>
</dbReference>
<comment type="caution">
    <text evidence="3">The sequence shown here is derived from an EMBL/GenBank/DDBJ whole genome shotgun (WGS) entry which is preliminary data.</text>
</comment>
<dbReference type="SUPFAM" id="SSF46785">
    <property type="entry name" value="Winged helix' DNA-binding domain"/>
    <property type="match status" value="1"/>
</dbReference>
<dbReference type="InterPro" id="IPR049874">
    <property type="entry name" value="ROK_cs"/>
</dbReference>
<dbReference type="Proteomes" id="UP000548476">
    <property type="component" value="Unassembled WGS sequence"/>
</dbReference>
<evidence type="ECO:0000256" key="1">
    <source>
        <dbReference type="ARBA" id="ARBA00006479"/>
    </source>
</evidence>
<dbReference type="InterPro" id="IPR036388">
    <property type="entry name" value="WH-like_DNA-bd_sf"/>
</dbReference>
<dbReference type="InterPro" id="IPR011991">
    <property type="entry name" value="ArsR-like_HTH"/>
</dbReference>
<dbReference type="Gene3D" id="3.30.420.40">
    <property type="match status" value="2"/>
</dbReference>
<dbReference type="GO" id="GO:0003700">
    <property type="term" value="F:DNA-binding transcription factor activity"/>
    <property type="evidence" value="ECO:0007669"/>
    <property type="project" value="InterPro"/>
</dbReference>
<dbReference type="CDD" id="cd00090">
    <property type="entry name" value="HTH_ARSR"/>
    <property type="match status" value="1"/>
</dbReference>
<dbReference type="InterPro" id="IPR000600">
    <property type="entry name" value="ROK"/>
</dbReference>
<dbReference type="RefSeq" id="WP_184790907.1">
    <property type="nucleotide sequence ID" value="NZ_BONT01000047.1"/>
</dbReference>
<accession>A0A841FTI1</accession>
<organism evidence="3 4">
    <name type="scientific">Phytomonospora endophytica</name>
    <dbReference type="NCBI Taxonomy" id="714109"/>
    <lineage>
        <taxon>Bacteria</taxon>
        <taxon>Bacillati</taxon>
        <taxon>Actinomycetota</taxon>
        <taxon>Actinomycetes</taxon>
        <taxon>Micromonosporales</taxon>
        <taxon>Micromonosporaceae</taxon>
        <taxon>Phytomonospora</taxon>
    </lineage>
</organism>
<dbReference type="PANTHER" id="PTHR18964">
    <property type="entry name" value="ROK (REPRESSOR, ORF, KINASE) FAMILY"/>
    <property type="match status" value="1"/>
</dbReference>
<keyword evidence="3" id="KW-0808">Transferase</keyword>
<dbReference type="Pfam" id="PF00480">
    <property type="entry name" value="ROK"/>
    <property type="match status" value="1"/>
</dbReference>
<dbReference type="PANTHER" id="PTHR18964:SF149">
    <property type="entry name" value="BIFUNCTIONAL UDP-N-ACETYLGLUCOSAMINE 2-EPIMERASE_N-ACETYLMANNOSAMINE KINASE"/>
    <property type="match status" value="1"/>
</dbReference>
<evidence type="ECO:0000313" key="4">
    <source>
        <dbReference type="Proteomes" id="UP000548476"/>
    </source>
</evidence>
<dbReference type="PROSITE" id="PS01125">
    <property type="entry name" value="ROK"/>
    <property type="match status" value="1"/>
</dbReference>